<dbReference type="EMBL" id="AP024413">
    <property type="protein sequence ID" value="BCR36878.1"/>
    <property type="molecule type" value="Genomic_DNA"/>
</dbReference>
<keyword evidence="2" id="KW-1185">Reference proteome</keyword>
<organism evidence="1 2">
    <name type="scientific">Mariniplasma anaerobium</name>
    <dbReference type="NCBI Taxonomy" id="2735436"/>
    <lineage>
        <taxon>Bacteria</taxon>
        <taxon>Bacillati</taxon>
        <taxon>Mycoplasmatota</taxon>
        <taxon>Mollicutes</taxon>
        <taxon>Acholeplasmatales</taxon>
        <taxon>Acholeplasmataceae</taxon>
        <taxon>Mariniplasma</taxon>
    </lineage>
</organism>
<dbReference type="AlphaFoldDB" id="A0A7U9XVL6"/>
<dbReference type="RefSeq" id="WP_176240154.1">
    <property type="nucleotide sequence ID" value="NZ_AP024413.1"/>
</dbReference>
<name>A0A7U9XVL6_9MOLU</name>
<dbReference type="KEGG" id="manr:MPAN_017710"/>
<gene>
    <name evidence="1" type="ORF">MPAN_017710</name>
</gene>
<evidence type="ECO:0000313" key="2">
    <source>
        <dbReference type="Proteomes" id="UP000620133"/>
    </source>
</evidence>
<accession>A0A7U9XVL6</accession>
<sequence length="281" mass="33162">MDIGNLITSFVLSLASYFIISHFIYRLSGRKDWAFFFLGIIFLSSLFDFLPYAFGNYAFPIILLVFVSRVLPVMLAAALFTRFTGGLSKKKIRIKRSHFKEPNEDIYTTSYIIKIVYIMFIIAILISVLSYFFMDGALQYVLFAISLFVVIYGIVKLYQLRFFKNDKVVIIIGKEKENVYMKTIDPKLTKITIKDIYQNENYLIDKFATIQLYEENHFKEKHYLYWIATSKAFEIEDLSFIKTTLGYEEHIMGLMKYHDAIIKLNYVKNRYEVLKAVKFRK</sequence>
<protein>
    <submittedName>
        <fullName evidence="1">Uncharacterized protein</fullName>
    </submittedName>
</protein>
<proteinExistence type="predicted"/>
<dbReference type="Proteomes" id="UP000620133">
    <property type="component" value="Plasmid pAa22_1"/>
</dbReference>
<geneLocation type="plasmid" evidence="1 2">
    <name>pAa22_1</name>
</geneLocation>
<evidence type="ECO:0000313" key="1">
    <source>
        <dbReference type="EMBL" id="BCR36878.1"/>
    </source>
</evidence>
<keyword evidence="1" id="KW-0614">Plasmid</keyword>
<reference evidence="1" key="1">
    <citation type="submission" date="2021-01" db="EMBL/GenBank/DDBJ databases">
        <title>Draft genome sequence of Acholeplasmataceae bacterium strain Mahy22.</title>
        <authorList>
            <person name="Watanabe M."/>
            <person name="Kojima H."/>
            <person name="Fukui M."/>
        </authorList>
    </citation>
    <scope>NUCLEOTIDE SEQUENCE</scope>
    <source>
        <strain evidence="1">Mahy22</strain>
        <plasmid evidence="1">pAa22_1</plasmid>
    </source>
</reference>